<dbReference type="Pfam" id="PF00873">
    <property type="entry name" value="ACR_tran"/>
    <property type="match status" value="1"/>
</dbReference>
<dbReference type="AlphaFoldDB" id="A0AAU9F2K7"/>
<feature type="transmembrane region" description="Helical" evidence="1">
    <location>
        <begin position="383"/>
        <end position="410"/>
    </location>
</feature>
<keyword evidence="1" id="KW-0812">Transmembrane</keyword>
<feature type="transmembrane region" description="Helical" evidence="1">
    <location>
        <begin position="972"/>
        <end position="991"/>
    </location>
</feature>
<dbReference type="SUPFAM" id="SSF82714">
    <property type="entry name" value="Multidrug efflux transporter AcrB TolC docking domain, DN and DC subdomains"/>
    <property type="match status" value="2"/>
</dbReference>
<evidence type="ECO:0000313" key="3">
    <source>
        <dbReference type="Proteomes" id="UP001366166"/>
    </source>
</evidence>
<name>A0AAU9F2K7_9BACT</name>
<protein>
    <submittedName>
        <fullName evidence="2">Multidrug transporter AcrB</fullName>
    </submittedName>
</protein>
<feature type="transmembrane region" description="Helical" evidence="1">
    <location>
        <begin position="900"/>
        <end position="920"/>
    </location>
</feature>
<dbReference type="Gene3D" id="3.30.70.1440">
    <property type="entry name" value="Multidrug efflux transporter AcrB pore domain"/>
    <property type="match status" value="1"/>
</dbReference>
<keyword evidence="1" id="KW-0472">Membrane</keyword>
<keyword evidence="3" id="KW-1185">Reference proteome</keyword>
<feature type="transmembrane region" description="Helical" evidence="1">
    <location>
        <begin position="431"/>
        <end position="454"/>
    </location>
</feature>
<dbReference type="SUPFAM" id="SSF82693">
    <property type="entry name" value="Multidrug efflux transporter AcrB pore domain, PN1, PN2, PC1 and PC2 subdomains"/>
    <property type="match status" value="3"/>
</dbReference>
<dbReference type="EMBL" id="AP028679">
    <property type="protein sequence ID" value="BEQ15797.1"/>
    <property type="molecule type" value="Genomic_DNA"/>
</dbReference>
<feature type="transmembrane region" description="Helical" evidence="1">
    <location>
        <begin position="926"/>
        <end position="951"/>
    </location>
</feature>
<reference evidence="3" key="1">
    <citation type="journal article" date="2023" name="Arch. Microbiol.">
        <title>Desulfoferula mesophilus gen. nov. sp. nov., a mesophilic sulfate-reducing bacterium isolated from a brackish lake sediment.</title>
        <authorList>
            <person name="Watanabe T."/>
            <person name="Yabe T."/>
            <person name="Tsuji J.M."/>
            <person name="Fukui M."/>
        </authorList>
    </citation>
    <scope>NUCLEOTIDE SEQUENCE [LARGE SCALE GENOMIC DNA]</scope>
    <source>
        <strain evidence="3">12FAK</strain>
    </source>
</reference>
<feature type="transmembrane region" description="Helical" evidence="1">
    <location>
        <begin position="331"/>
        <end position="350"/>
    </location>
</feature>
<evidence type="ECO:0000313" key="2">
    <source>
        <dbReference type="EMBL" id="BEQ15797.1"/>
    </source>
</evidence>
<dbReference type="Gene3D" id="3.30.2090.10">
    <property type="entry name" value="Multidrug efflux transporter AcrB TolC docking domain, DN and DC subdomains"/>
    <property type="match status" value="2"/>
</dbReference>
<gene>
    <name evidence="2" type="ORF">FAK_28630</name>
</gene>
<dbReference type="GO" id="GO:0042910">
    <property type="term" value="F:xenobiotic transmembrane transporter activity"/>
    <property type="evidence" value="ECO:0007669"/>
    <property type="project" value="TreeGrafter"/>
</dbReference>
<evidence type="ECO:0000256" key="1">
    <source>
        <dbReference type="SAM" id="Phobius"/>
    </source>
</evidence>
<keyword evidence="1" id="KW-1133">Transmembrane helix</keyword>
<sequence length="1050" mass="114954">MKRIIAWFAHNHVAANLLMIFFLLAGAVTALTMKLEVFPETSLDTITISVEYRGASPAEVEEGVIRQIEENIAGLAGIRRIDSKAVEGMATIIIEVVKGWDLQKLLDEVKSEVDRITTLPDEAEKPVIRETTRRTQVLWVALFGDVPEASLKAIAQRMKDDITALPDVTVAELFGVRDSEIHIEVSEQTLRRYNLTLKSVANAVAQASLDLPGGSVKTEGGEVLVRAKGRKYLAKEYYDVPIITRTDGSKVTLGQIAQIKEGFQDDQEMFARFNGKPAILIQVYRVADQNALDVASEVKGYVAKVRPELPAGVNVDFFSDRSKILKSRIDLLLRNMAQGLVLVVLVLGLFLSARLSFWVTLGIPISFLAAIWALPFADVSINMISLFAFIMVLGIVVDDAIVVGEQVFTFREEGMEPMQASIEGTTIIGKPVIFSVLTTVAAFMPLMLAGGMMGKIMRNIPVVVISVLIASLIESLFILPSHLAGSKVKARKDGKEKRSVRLLRRFIRGPYYKTLDFCLRWRYATLASGIVVLLVALGLVMGGYIKFTLFPVVEGDLLTANLELPAGAPPEQTTQVVDKLEKSIKRVLADADEKRPQGSEPLHKYTVSLVGMSTGGRASHSGGSSSAGGNLATVFVELLEGEKRNMSTKGLVAEWRKETGQVPEAESLSFTGEMFSPGNPIEVHLSAPNEEELITAADELKAKLATYSGVFDIADSFTLGKWEMQLKLKPAARSLGLTLQDLAQQVRYAFYGAEALRLQRNEDEVRVLVRFPESERRTLSDVRQMRIRTATGKEVPFSQVAEVTMTRGYTSVDRAQRRRVIKVTADVNTDLANASELRAWLEKTVLPEMEAKYKGLRYTMEGAGREERESLSDVLSGFVLALFLIYALLAIPFRSFSQPIIVMAAIPFGLVGALAGHFIMGLGTSLLSLFGMVGLTGVVVNDSLVLIDAANRLRDAGMTPGEAIREAGPMRFRAIILTSLTTFGGLAPIIFERSLQAQFLIPMAVSLGFGVLFATGITLLLIPCGYLMLDDIHAIIDRLRGRAPVPAEDD</sequence>
<dbReference type="PRINTS" id="PR00702">
    <property type="entry name" value="ACRIFLAVINRP"/>
</dbReference>
<dbReference type="Gene3D" id="1.20.1640.10">
    <property type="entry name" value="Multidrug efflux transporter AcrB transmembrane domain"/>
    <property type="match status" value="2"/>
</dbReference>
<dbReference type="PANTHER" id="PTHR32063:SF33">
    <property type="entry name" value="RND SUPERFAMILY EFFLUX PUMP PERMEASE COMPONENT"/>
    <property type="match status" value="1"/>
</dbReference>
<dbReference type="GO" id="GO:0005886">
    <property type="term" value="C:plasma membrane"/>
    <property type="evidence" value="ECO:0007669"/>
    <property type="project" value="TreeGrafter"/>
</dbReference>
<dbReference type="InterPro" id="IPR027463">
    <property type="entry name" value="AcrB_DN_DC_subdom"/>
</dbReference>
<dbReference type="Gene3D" id="3.30.70.1430">
    <property type="entry name" value="Multidrug efflux transporter AcrB pore domain"/>
    <property type="match status" value="2"/>
</dbReference>
<feature type="transmembrane region" description="Helical" evidence="1">
    <location>
        <begin position="357"/>
        <end position="377"/>
    </location>
</feature>
<dbReference type="RefSeq" id="WP_338600744.1">
    <property type="nucleotide sequence ID" value="NZ_AP028679.1"/>
</dbReference>
<feature type="transmembrane region" description="Helical" evidence="1">
    <location>
        <begin position="523"/>
        <end position="545"/>
    </location>
</feature>
<feature type="transmembrane region" description="Helical" evidence="1">
    <location>
        <begin position="1003"/>
        <end position="1029"/>
    </location>
</feature>
<dbReference type="SUPFAM" id="SSF82866">
    <property type="entry name" value="Multidrug efflux transporter AcrB transmembrane domain"/>
    <property type="match status" value="2"/>
</dbReference>
<proteinExistence type="predicted"/>
<dbReference type="InterPro" id="IPR001036">
    <property type="entry name" value="Acrflvin-R"/>
</dbReference>
<feature type="transmembrane region" description="Helical" evidence="1">
    <location>
        <begin position="874"/>
        <end position="893"/>
    </location>
</feature>
<dbReference type="Proteomes" id="UP001366166">
    <property type="component" value="Chromosome"/>
</dbReference>
<dbReference type="KEGG" id="dmp:FAK_28630"/>
<accession>A0AAU9F2K7</accession>
<feature type="transmembrane region" description="Helical" evidence="1">
    <location>
        <begin position="460"/>
        <end position="479"/>
    </location>
</feature>
<dbReference type="PANTHER" id="PTHR32063">
    <property type="match status" value="1"/>
</dbReference>
<dbReference type="Gene3D" id="3.30.70.1320">
    <property type="entry name" value="Multidrug efflux transporter AcrB pore domain like"/>
    <property type="match status" value="1"/>
</dbReference>
<organism evidence="2 3">
    <name type="scientific">Desulfoferula mesophila</name>
    <dbReference type="NCBI Taxonomy" id="3058419"/>
    <lineage>
        <taxon>Bacteria</taxon>
        <taxon>Pseudomonadati</taxon>
        <taxon>Thermodesulfobacteriota</taxon>
        <taxon>Desulfarculia</taxon>
        <taxon>Desulfarculales</taxon>
        <taxon>Desulfarculaceae</taxon>
        <taxon>Desulfoferula</taxon>
    </lineage>
</organism>